<reference evidence="2 3" key="1">
    <citation type="journal article" date="2014" name="Int. J. Syst. Evol. Microbiol.">
        <title>Carboxylicivirga gen. nov. in the family Marinilabiliaceae with two novel species, Carboxylicivirga mesophila sp. nov. and Carboxylicivirga taeanensis sp. nov., and reclassification of Cytophaga fermentans as Saccharicrinis fermentans gen. nov., comb. nov.</title>
        <authorList>
            <person name="Yang S.H."/>
            <person name="Seo H.S."/>
            <person name="Woo J.H."/>
            <person name="Oh H.M."/>
            <person name="Jang H."/>
            <person name="Lee J.H."/>
            <person name="Kim S.J."/>
            <person name="Kwon K.K."/>
        </authorList>
    </citation>
    <scope>NUCLEOTIDE SEQUENCE [LARGE SCALE GENOMIC DNA]</scope>
    <source>
        <strain evidence="2 3">JCM 18290</strain>
    </source>
</reference>
<keyword evidence="1" id="KW-0812">Transmembrane</keyword>
<name>A0ABS5K7K8_9BACT</name>
<dbReference type="Proteomes" id="UP000721861">
    <property type="component" value="Unassembled WGS sequence"/>
</dbReference>
<evidence type="ECO:0000313" key="2">
    <source>
        <dbReference type="EMBL" id="MBS2210907.1"/>
    </source>
</evidence>
<keyword evidence="1" id="KW-0472">Membrane</keyword>
<keyword evidence="1" id="KW-1133">Transmembrane helix</keyword>
<evidence type="ECO:0000256" key="1">
    <source>
        <dbReference type="SAM" id="Phobius"/>
    </source>
</evidence>
<comment type="caution">
    <text evidence="2">The sequence shown here is derived from an EMBL/GenBank/DDBJ whole genome shotgun (WGS) entry which is preliminary data.</text>
</comment>
<feature type="transmembrane region" description="Helical" evidence="1">
    <location>
        <begin position="79"/>
        <end position="99"/>
    </location>
</feature>
<accession>A0ABS5K7K8</accession>
<keyword evidence="3" id="KW-1185">Reference proteome</keyword>
<organism evidence="2 3">
    <name type="scientific">Carboxylicivirga mesophila</name>
    <dbReference type="NCBI Taxonomy" id="1166478"/>
    <lineage>
        <taxon>Bacteria</taxon>
        <taxon>Pseudomonadati</taxon>
        <taxon>Bacteroidota</taxon>
        <taxon>Bacteroidia</taxon>
        <taxon>Marinilabiliales</taxon>
        <taxon>Marinilabiliaceae</taxon>
        <taxon>Carboxylicivirga</taxon>
    </lineage>
</organism>
<sequence length="222" mass="25625">MKRILNHINRPGMVLVLFLLSFTLSVCSKVFRIFFKTYLPLGLGDYNTSIYTMILVILTSVFIIWFITLLNIRYTLKGLLIPAFVILNLLVSAKIGDLLTTPAVKAFCNLNKDNIIEMITILEKNNIQSIKRIPINGDFHIIPFQNRNDSQKELINISRQLGFISVTRQEYILLIYELSMWGGYGLILADGEKVNSFHQLEFGGQIAKWEEINTNVYYYEFD</sequence>
<dbReference type="RefSeq" id="WP_212226677.1">
    <property type="nucleotide sequence ID" value="NZ_JAGUCN010000005.1"/>
</dbReference>
<evidence type="ECO:0000313" key="3">
    <source>
        <dbReference type="Proteomes" id="UP000721861"/>
    </source>
</evidence>
<proteinExistence type="predicted"/>
<feature type="transmembrane region" description="Helical" evidence="1">
    <location>
        <begin position="48"/>
        <end position="72"/>
    </location>
</feature>
<dbReference type="EMBL" id="JAGUCN010000005">
    <property type="protein sequence ID" value="MBS2210907.1"/>
    <property type="molecule type" value="Genomic_DNA"/>
</dbReference>
<protein>
    <submittedName>
        <fullName evidence="2">Uncharacterized protein</fullName>
    </submittedName>
</protein>
<gene>
    <name evidence="2" type="ORF">KEM09_05825</name>
</gene>